<dbReference type="EMBL" id="OB807154">
    <property type="protein sequence ID" value="CAD7436031.1"/>
    <property type="molecule type" value="Genomic_DNA"/>
</dbReference>
<sequence length="78" mass="7487">MVAAAGKCQAAVLGQLCAAVAADIKCQAAALEVGLMAVAKAGLVAATRWGWLLLPANARLLLLGGVDGIGQGGAGGSD</sequence>
<name>A0A7R9HX45_9NEOP</name>
<reference evidence="1" key="1">
    <citation type="submission" date="2020-11" db="EMBL/GenBank/DDBJ databases">
        <authorList>
            <person name="Tran Van P."/>
        </authorList>
    </citation>
    <scope>NUCLEOTIDE SEQUENCE</scope>
</reference>
<dbReference type="AlphaFoldDB" id="A0A7R9HX45"/>
<accession>A0A7R9HX45</accession>
<evidence type="ECO:0000313" key="1">
    <source>
        <dbReference type="EMBL" id="CAD7436031.1"/>
    </source>
</evidence>
<gene>
    <name evidence="1" type="ORF">TMSB3V08_LOCUS12677</name>
</gene>
<protein>
    <submittedName>
        <fullName evidence="1">Uncharacterized protein</fullName>
    </submittedName>
</protein>
<proteinExistence type="predicted"/>
<organism evidence="1">
    <name type="scientific">Timema monikensis</name>
    <dbReference type="NCBI Taxonomy" id="170555"/>
    <lineage>
        <taxon>Eukaryota</taxon>
        <taxon>Metazoa</taxon>
        <taxon>Ecdysozoa</taxon>
        <taxon>Arthropoda</taxon>
        <taxon>Hexapoda</taxon>
        <taxon>Insecta</taxon>
        <taxon>Pterygota</taxon>
        <taxon>Neoptera</taxon>
        <taxon>Polyneoptera</taxon>
        <taxon>Phasmatodea</taxon>
        <taxon>Timematodea</taxon>
        <taxon>Timematoidea</taxon>
        <taxon>Timematidae</taxon>
        <taxon>Timema</taxon>
    </lineage>
</organism>